<feature type="transmembrane region" description="Helical" evidence="1">
    <location>
        <begin position="204"/>
        <end position="225"/>
    </location>
</feature>
<dbReference type="InterPro" id="IPR046671">
    <property type="entry name" value="DUF6541"/>
</dbReference>
<keyword evidence="1" id="KW-1133">Transmembrane helix</keyword>
<feature type="transmembrane region" description="Helical" evidence="1">
    <location>
        <begin position="182"/>
        <end position="199"/>
    </location>
</feature>
<accession>A0A2C7AM66</accession>
<feature type="transmembrane region" description="Helical" evidence="1">
    <location>
        <begin position="48"/>
        <end position="71"/>
    </location>
</feature>
<name>A0A2C7AM66_9ACTN</name>
<feature type="transmembrane region" description="Helical" evidence="1">
    <location>
        <begin position="100"/>
        <end position="116"/>
    </location>
</feature>
<feature type="transmembrane region" description="Helical" evidence="1">
    <location>
        <begin position="78"/>
        <end position="94"/>
    </location>
</feature>
<keyword evidence="1" id="KW-0472">Membrane</keyword>
<sequence length="458" mass="50082">MLLRRLDIAGCFYLIRMLGRATVPGVVAVGVLVCAFPTFPYLSTSYGVLYPNTLGMTLLPAMVALTYQIFLDPRAPKLRSTIPVALLAGFGMVLAHPNTAALYCVFAFPLIITWLVHTLRADRPRWQLIGAFMLTAATTVAIAVIWKFLRPADAAGIWPPIVGWRRALWQAATLTPMVERTTVLPLAVIVAIGALVTIITRRHLWLLAAHVIMAFLWIAVASFPFGPLRTFLVGIWYNDPYRLAASLPLTALPLAAIGANSIGTWLLRFAHLRVPANVVASPRLEATLTWATTLVLALVLMLVTQLPATYRQALRAASDIYRITPDANVIDPDEYALLKQLPQLVPAGQRVATVPYNGSSLAYALENVDTTTTHILYVGTPDITELNQGLRDAETRPSVCHAMADMNVHYALDFGPVEVNRWNYRAFYPGFADLSTAPGFVPIASSGHAVLYRIDACG</sequence>
<feature type="transmembrane region" description="Helical" evidence="1">
    <location>
        <begin position="245"/>
        <end position="267"/>
    </location>
</feature>
<dbReference type="Pfam" id="PF20176">
    <property type="entry name" value="DUF6541"/>
    <property type="match status" value="1"/>
</dbReference>
<keyword evidence="1" id="KW-0812">Transmembrane</keyword>
<protein>
    <submittedName>
        <fullName evidence="2">Conserved domain protein</fullName>
    </submittedName>
</protein>
<feature type="transmembrane region" description="Helical" evidence="1">
    <location>
        <begin position="128"/>
        <end position="149"/>
    </location>
</feature>
<feature type="transmembrane region" description="Helical" evidence="1">
    <location>
        <begin position="21"/>
        <end position="42"/>
    </location>
</feature>
<reference evidence="2" key="1">
    <citation type="submission" date="2016-05" db="EMBL/GenBank/DDBJ databases">
        <authorList>
            <person name="Lavstsen T."/>
            <person name="Jespersen J.S."/>
        </authorList>
    </citation>
    <scope>NUCLEOTIDE SEQUENCE</scope>
    <source>
        <strain evidence="2">PFRJS10</strain>
    </source>
</reference>
<gene>
    <name evidence="2" type="ORF">PFR_JS10_24</name>
</gene>
<evidence type="ECO:0000313" key="2">
    <source>
        <dbReference type="EMBL" id="SBN37667.1"/>
    </source>
</evidence>
<feature type="transmembrane region" description="Helical" evidence="1">
    <location>
        <begin position="288"/>
        <end position="308"/>
    </location>
</feature>
<dbReference type="AlphaFoldDB" id="A0A2C7AM66"/>
<proteinExistence type="predicted"/>
<dbReference type="EMBL" id="LT576035">
    <property type="protein sequence ID" value="SBN37667.1"/>
    <property type="molecule type" value="Genomic_DNA"/>
</dbReference>
<organism evidence="2">
    <name type="scientific">Propionibacterium freudenreichii</name>
    <dbReference type="NCBI Taxonomy" id="1744"/>
    <lineage>
        <taxon>Bacteria</taxon>
        <taxon>Bacillati</taxon>
        <taxon>Actinomycetota</taxon>
        <taxon>Actinomycetes</taxon>
        <taxon>Propionibacteriales</taxon>
        <taxon>Propionibacteriaceae</taxon>
        <taxon>Propionibacterium</taxon>
    </lineage>
</organism>
<evidence type="ECO:0000256" key="1">
    <source>
        <dbReference type="SAM" id="Phobius"/>
    </source>
</evidence>